<evidence type="ECO:0008006" key="4">
    <source>
        <dbReference type="Google" id="ProtNLM"/>
    </source>
</evidence>
<organism evidence="2 3">
    <name type="scientific">Myxozyma melibiosi</name>
    <dbReference type="NCBI Taxonomy" id="54550"/>
    <lineage>
        <taxon>Eukaryota</taxon>
        <taxon>Fungi</taxon>
        <taxon>Dikarya</taxon>
        <taxon>Ascomycota</taxon>
        <taxon>Saccharomycotina</taxon>
        <taxon>Lipomycetes</taxon>
        <taxon>Lipomycetales</taxon>
        <taxon>Lipomycetaceae</taxon>
        <taxon>Myxozyma</taxon>
    </lineage>
</organism>
<reference evidence="2 3" key="1">
    <citation type="submission" date="2024-03" db="EMBL/GenBank/DDBJ databases">
        <title>Genome-scale model development and genomic sequencing of the oleaginous clade Lipomyces.</title>
        <authorList>
            <consortium name="Lawrence Berkeley National Laboratory"/>
            <person name="Czajka J.J."/>
            <person name="Han Y."/>
            <person name="Kim J."/>
            <person name="Mondo S.J."/>
            <person name="Hofstad B.A."/>
            <person name="Robles A."/>
            <person name="Haridas S."/>
            <person name="Riley R."/>
            <person name="LaButti K."/>
            <person name="Pangilinan J."/>
            <person name="Andreopoulos W."/>
            <person name="Lipzen A."/>
            <person name="Yan J."/>
            <person name="Wang M."/>
            <person name="Ng V."/>
            <person name="Grigoriev I.V."/>
            <person name="Spatafora J.W."/>
            <person name="Magnuson J.K."/>
            <person name="Baker S.E."/>
            <person name="Pomraning K.R."/>
        </authorList>
    </citation>
    <scope>NUCLEOTIDE SEQUENCE [LARGE SCALE GENOMIC DNA]</scope>
    <source>
        <strain evidence="2 3">Phaff 52-87</strain>
    </source>
</reference>
<dbReference type="Proteomes" id="UP001498771">
    <property type="component" value="Unassembled WGS sequence"/>
</dbReference>
<gene>
    <name evidence="2" type="ORF">BZA70DRAFT_279028</name>
</gene>
<dbReference type="GeneID" id="90038213"/>
<evidence type="ECO:0000313" key="3">
    <source>
        <dbReference type="Proteomes" id="UP001498771"/>
    </source>
</evidence>
<protein>
    <recommendedName>
        <fullName evidence="4">Pentatricopeptide repeat-containing protein</fullName>
    </recommendedName>
</protein>
<proteinExistence type="predicted"/>
<name>A0ABR1F5F8_9ASCO</name>
<sequence>MLWLIGNLFTRIVAAPFRGAAAPRPRPRSGGGGGDDGRGRQWWSRAGTSRFSSSMAVVASAAVGALALPDLSAKISQKIASSPGSVAKVQEFTSKVASADSSASAAATSAITVATDATSQAVKRKGVEARMAKVVQKLAYKFDVLYNTSIIGDAVKKVAKDSMWMPYQRRVILKSREQIHCEQVQFLEQWKRIFERRSSILRPSYTAGYRLKTESLLPSSLTDVFREQQTLFESRWNKLAVEAMLSRSDRLLYRKLIRENVPLQKLKASELSQNSVKFMKTMVEEMEKNVNRWPMPKLIDSNAALLNKSVNDVVKNTGGPLLLRRLAKTFQKSSHAPNRETFATIIRRLAIVQNLTLAALIAFESMLELGFMATPDVVISLMKAAVDSGNPWIIELAFGAVLRQSRMDSVENDVMAEIFENKAVVNALMNACIKLRTPQIYDSFREEYIRRGYKPTLDTIRVEIRFAYMMHNEDLALAAWETLQNMDSRGLVKANPDCCFWMLKTAERRGDLKLMGEIVNMATKHDFLSKLLEFVCFPFIVAQCSGIRC</sequence>
<feature type="region of interest" description="Disordered" evidence="1">
    <location>
        <begin position="20"/>
        <end position="43"/>
    </location>
</feature>
<accession>A0ABR1F5F8</accession>
<evidence type="ECO:0000256" key="1">
    <source>
        <dbReference type="SAM" id="MobiDB-lite"/>
    </source>
</evidence>
<keyword evidence="3" id="KW-1185">Reference proteome</keyword>
<dbReference type="EMBL" id="JBBJBU010000006">
    <property type="protein sequence ID" value="KAK7205079.1"/>
    <property type="molecule type" value="Genomic_DNA"/>
</dbReference>
<comment type="caution">
    <text evidence="2">The sequence shown here is derived from an EMBL/GenBank/DDBJ whole genome shotgun (WGS) entry which is preliminary data.</text>
</comment>
<evidence type="ECO:0000313" key="2">
    <source>
        <dbReference type="EMBL" id="KAK7205079.1"/>
    </source>
</evidence>
<dbReference type="RefSeq" id="XP_064768112.1">
    <property type="nucleotide sequence ID" value="XM_064912701.1"/>
</dbReference>